<gene>
    <name evidence="1" type="ORF">SMRZ_LOCUS22344</name>
</gene>
<evidence type="ECO:0000313" key="2">
    <source>
        <dbReference type="Proteomes" id="UP000277204"/>
    </source>
</evidence>
<name>A0A183N219_9TREM</name>
<dbReference type="AlphaFoldDB" id="A0A183N219"/>
<accession>A0A183N219</accession>
<organism evidence="1 2">
    <name type="scientific">Schistosoma margrebowiei</name>
    <dbReference type="NCBI Taxonomy" id="48269"/>
    <lineage>
        <taxon>Eukaryota</taxon>
        <taxon>Metazoa</taxon>
        <taxon>Spiralia</taxon>
        <taxon>Lophotrochozoa</taxon>
        <taxon>Platyhelminthes</taxon>
        <taxon>Trematoda</taxon>
        <taxon>Digenea</taxon>
        <taxon>Strigeidida</taxon>
        <taxon>Schistosomatoidea</taxon>
        <taxon>Schistosomatidae</taxon>
        <taxon>Schistosoma</taxon>
    </lineage>
</organism>
<proteinExistence type="predicted"/>
<reference evidence="1 2" key="1">
    <citation type="submission" date="2018-11" db="EMBL/GenBank/DDBJ databases">
        <authorList>
            <consortium name="Pathogen Informatics"/>
        </authorList>
    </citation>
    <scope>NUCLEOTIDE SEQUENCE [LARGE SCALE GENOMIC DNA]</scope>
    <source>
        <strain evidence="1 2">Zambia</strain>
    </source>
</reference>
<dbReference type="Proteomes" id="UP000277204">
    <property type="component" value="Unassembled WGS sequence"/>
</dbReference>
<dbReference type="EMBL" id="UZAI01019117">
    <property type="protein sequence ID" value="VDP42969.1"/>
    <property type="molecule type" value="Genomic_DNA"/>
</dbReference>
<protein>
    <submittedName>
        <fullName evidence="1">Uncharacterized protein</fullName>
    </submittedName>
</protein>
<sequence length="95" mass="10500">MDVRINVFVELQEYHQRKLISRVKYKYDLKKHDDDDASGGSIMCVSDRRVSSSGVISSIDSSVNSLSISNGSVSCVHIPLVASHCKTGRCGFDYT</sequence>
<keyword evidence="2" id="KW-1185">Reference proteome</keyword>
<evidence type="ECO:0000313" key="1">
    <source>
        <dbReference type="EMBL" id="VDP42969.1"/>
    </source>
</evidence>